<dbReference type="InterPro" id="IPR050583">
    <property type="entry name" value="Mycobacterial_A85_antigen"/>
</dbReference>
<dbReference type="GO" id="GO:0016787">
    <property type="term" value="F:hydrolase activity"/>
    <property type="evidence" value="ECO:0007669"/>
    <property type="project" value="UniProtKB-KW"/>
</dbReference>
<dbReference type="InterPro" id="IPR013783">
    <property type="entry name" value="Ig-like_fold"/>
</dbReference>
<reference evidence="4" key="1">
    <citation type="journal article" date="2019" name="Int. J. Syst. Evol. Microbiol.">
        <title>The Global Catalogue of Microorganisms (GCM) 10K type strain sequencing project: providing services to taxonomists for standard genome sequencing and annotation.</title>
        <authorList>
            <consortium name="The Broad Institute Genomics Platform"/>
            <consortium name="The Broad Institute Genome Sequencing Center for Infectious Disease"/>
            <person name="Wu L."/>
            <person name="Ma J."/>
        </authorList>
    </citation>
    <scope>NUCLEOTIDE SEQUENCE [LARGE SCALE GENOMIC DNA]</scope>
    <source>
        <strain evidence="4">JCM 15478</strain>
    </source>
</reference>
<evidence type="ECO:0000313" key="3">
    <source>
        <dbReference type="EMBL" id="GAA2068816.1"/>
    </source>
</evidence>
<dbReference type="PANTHER" id="PTHR48098">
    <property type="entry name" value="ENTEROCHELIN ESTERASE-RELATED"/>
    <property type="match status" value="1"/>
</dbReference>
<gene>
    <name evidence="3" type="ORF">GCM10009801_17520</name>
</gene>
<evidence type="ECO:0000256" key="2">
    <source>
        <dbReference type="SAM" id="SignalP"/>
    </source>
</evidence>
<protein>
    <submittedName>
        <fullName evidence="3">Alpha/beta hydrolase-fold protein</fullName>
    </submittedName>
</protein>
<organism evidence="3 4">
    <name type="scientific">Streptomyces albiaxialis</name>
    <dbReference type="NCBI Taxonomy" id="329523"/>
    <lineage>
        <taxon>Bacteria</taxon>
        <taxon>Bacillati</taxon>
        <taxon>Actinomycetota</taxon>
        <taxon>Actinomycetes</taxon>
        <taxon>Kitasatosporales</taxon>
        <taxon>Streptomycetaceae</taxon>
        <taxon>Streptomyces</taxon>
    </lineage>
</organism>
<dbReference type="InterPro" id="IPR000801">
    <property type="entry name" value="Esterase-like"/>
</dbReference>
<dbReference type="Gene3D" id="3.40.50.1820">
    <property type="entry name" value="alpha/beta hydrolase"/>
    <property type="match status" value="1"/>
</dbReference>
<accession>A0ABP5H8M3</accession>
<dbReference type="SUPFAM" id="SSF81296">
    <property type="entry name" value="E set domains"/>
    <property type="match status" value="1"/>
</dbReference>
<comment type="caution">
    <text evidence="3">The sequence shown here is derived from an EMBL/GenBank/DDBJ whole genome shotgun (WGS) entry which is preliminary data.</text>
</comment>
<evidence type="ECO:0000256" key="1">
    <source>
        <dbReference type="SAM" id="MobiDB-lite"/>
    </source>
</evidence>
<dbReference type="PANTHER" id="PTHR48098:SF3">
    <property type="entry name" value="IRON(III) ENTEROBACTIN ESTERASE"/>
    <property type="match status" value="1"/>
</dbReference>
<dbReference type="Pfam" id="PF00756">
    <property type="entry name" value="Esterase"/>
    <property type="match status" value="1"/>
</dbReference>
<dbReference type="RefSeq" id="WP_344525805.1">
    <property type="nucleotide sequence ID" value="NZ_BAAAPE010000005.1"/>
</dbReference>
<keyword evidence="3" id="KW-0378">Hydrolase</keyword>
<proteinExistence type="predicted"/>
<dbReference type="Proteomes" id="UP001500016">
    <property type="component" value="Unassembled WGS sequence"/>
</dbReference>
<feature type="chain" id="PRO_5046106046" evidence="2">
    <location>
        <begin position="21"/>
        <end position="395"/>
    </location>
</feature>
<name>A0ABP5H8M3_9ACTN</name>
<dbReference type="SUPFAM" id="SSF53474">
    <property type="entry name" value="alpha/beta-Hydrolases"/>
    <property type="match status" value="1"/>
</dbReference>
<keyword evidence="2" id="KW-0732">Signal</keyword>
<evidence type="ECO:0000313" key="4">
    <source>
        <dbReference type="Proteomes" id="UP001500016"/>
    </source>
</evidence>
<dbReference type="Gene3D" id="2.60.40.10">
    <property type="entry name" value="Immunoglobulins"/>
    <property type="match status" value="1"/>
</dbReference>
<dbReference type="InterPro" id="IPR029058">
    <property type="entry name" value="AB_hydrolase_fold"/>
</dbReference>
<sequence>MRPESALASASASASASAFAGFGLPTTPGTDEFWAAAAEGGTPVTVPADDGSWRALFLWRGPASSADRADVGFESGADPVPLRRFGDTDCWYAEVRLPARMRLTYQFLVDGAAYADPLNPVGAGPDRSLAATPDAPPQPHWPVVGPDDVPPLPRTRIRWSSERLGGRLGGRRTVRVHPVGGGGPVVLLLDGDDWLFLHPAATAFDAAFTAGAMPPATLVFLPAKDREAEFGCRPELWEAVRDELLPLVAESGVPADPDPGRLVVAGQSLGGLSALYAALEFPGLVSRVACQSASFWWTPGAVGAPDPLGGPLGGALAARLRERPALPGLRAAFDVGEHETRMLPHCETVERLTEETGATVRVSRSASGHDRAGWRHALLRDVAWTLAPETRPTVR</sequence>
<feature type="signal peptide" evidence="2">
    <location>
        <begin position="1"/>
        <end position="20"/>
    </location>
</feature>
<keyword evidence="4" id="KW-1185">Reference proteome</keyword>
<dbReference type="InterPro" id="IPR014756">
    <property type="entry name" value="Ig_E-set"/>
</dbReference>
<dbReference type="EMBL" id="BAAAPE010000005">
    <property type="protein sequence ID" value="GAA2068816.1"/>
    <property type="molecule type" value="Genomic_DNA"/>
</dbReference>
<feature type="region of interest" description="Disordered" evidence="1">
    <location>
        <begin position="124"/>
        <end position="147"/>
    </location>
</feature>